<feature type="region of interest" description="Disordered" evidence="3">
    <location>
        <begin position="132"/>
        <end position="151"/>
    </location>
</feature>
<proteinExistence type="predicted"/>
<protein>
    <submittedName>
        <fullName evidence="5">Uncharacterized protein</fullName>
    </submittedName>
</protein>
<comment type="caution">
    <text evidence="5">The sequence shown here is derived from an EMBL/GenBank/DDBJ whole genome shotgun (WGS) entry which is preliminary data.</text>
</comment>
<evidence type="ECO:0000256" key="3">
    <source>
        <dbReference type="SAM" id="MobiDB-lite"/>
    </source>
</evidence>
<feature type="coiled-coil region" evidence="2">
    <location>
        <begin position="508"/>
        <end position="579"/>
    </location>
</feature>
<feature type="coiled-coil region" evidence="2">
    <location>
        <begin position="994"/>
        <end position="1021"/>
    </location>
</feature>
<reference evidence="5 6" key="1">
    <citation type="journal article" date="2020" name="G3 (Bethesda)">
        <title>Improved Reference Genome for Cyclotella cryptica CCMP332, a Model for Cell Wall Morphogenesis, Salinity Adaptation, and Lipid Production in Diatoms (Bacillariophyta).</title>
        <authorList>
            <person name="Roberts W.R."/>
            <person name="Downey K.M."/>
            <person name="Ruck E.C."/>
            <person name="Traller J.C."/>
            <person name="Alverson A.J."/>
        </authorList>
    </citation>
    <scope>NUCLEOTIDE SEQUENCE [LARGE SCALE GENOMIC DNA]</scope>
    <source>
        <strain evidence="5 6">CCMP332</strain>
    </source>
</reference>
<evidence type="ECO:0000256" key="2">
    <source>
        <dbReference type="SAM" id="Coils"/>
    </source>
</evidence>
<feature type="signal peptide" evidence="4">
    <location>
        <begin position="1"/>
        <end position="22"/>
    </location>
</feature>
<feature type="coiled-coil region" evidence="2">
    <location>
        <begin position="619"/>
        <end position="660"/>
    </location>
</feature>
<dbReference type="PANTHER" id="PTHR32083:SF48">
    <property type="entry name" value="TRANS-GOLGI NETWORK-LOCALIZED SYP41-INTERACTING PROTEIN 1"/>
    <property type="match status" value="1"/>
</dbReference>
<sequence length="1495" mass="168957">MSSNPPLLSLVSVLLIQDASVAFAPASHRANHISPRSVVLPHSRHAGRQDRRYSSQEFTTLNSVPIRKSGSLFGLFDFPSMKNASAPVVAVSEGSTTDAGSGENVTTKTLKDLAIDDDDYWIESAGEDVKAGTKDKKCNSTEEEKVTASDDSETTITILHHKKRPAVDEARSRAFTWDEGGMQKQREDLNDLSSSSINDLVDEEEEIDEIANSLLMSPPMELTADKSTLSEKREMIKMKAAQMNQKEAESIKLVENEFFGEGTIVTPEQSTIEEDVTTDVASSRREMENDNDRSLIAQESDEVSDECIPSPFKAFGNNGTSTKKDDYNVAFESRPLSPTHSIQEDYAKMKENEIESNDAASGNEDELVGEMEIAHVVMSMDKEGVDFLEADNLVENNLNNVSDAAWNASSITSSFVDDEVKSPVEDERQLMLESLGKQPVESTNVEVQELKESNQNDGDDDDHDSTSPLQTFISTATAFLPPTPPFVPPSDSNILNSSSANSNLVEINARLQQTLHNQRGDLGRLRRKINDLERQLIRANRSKVTKIEDEVNARVNTLREECKRQVVFANETVALLEKEVGRLRAALEESSVGLMLSVEEKERVRAEFGFLTKAYVDVKHAFDTQKKEWKDTIEKLEQQLADATQQLERYQKETRQWKDECINKANLLDSSNIRMIQLQSTIDGLQSVIRTKEDEIKSMTAAAARDRQRIISINKQELRDEYESLLAKKSKKIGELRMALRSANGKRRHVERVTQRETSEALKVLRREMESDMDELKALLTEKEAEVVGMKQMVEEAELVVEERERLLAEVMFLTKSVEELQTNFTILKHSYEDETVSLRQAHSDKADEIEGLVQLSSANIARVSLMESRLDKLSAELQGEQSLNAKKSIELSALAAKLGQAEATANDYNKQLDLLRDQTQSYQTKVIQMQAQIRELEDQKLSLEQALTNERERSEATIDEKVTCIAILDQELAEKINELFTLNVTLTTVSHQLEEMSARHAFEKERADSLEASMQLLKENTTSTADKEPTMNDISRLEDLYKRKTVALAQKNLLSEQVINNKLGEILVLKKKLDEVTLAAPSTIAENQTIAQRTPDIADLTISSRKNQAQAQEKLLLQLQTIQEQQGNIDALTSKIESMEKSTSGVRAQAVETKNDNESVIKHLEQTLEQTKNDFSLWKAKANEEILTTNNVLKSKEERILQLQDEVDRLIKTQEDAARTSSEAEEVASKAKEKLLLKNQLLKEKDDIIAHLNTQFNDVQFEKKRIEQTLQDEMKRNEEFYLNHELQIQATKDKLSKQHAADINRLEKEMNETVYQLEMEIKSLKNRMRKTEVPSSVQSSATSEKNSEAELVKELQAALQQSKEKEVALINKNMMMKQKIQNLEAQSKLLIMSSSASGADERQKTEVELPSYYKEEGKRARIKRLVGGIWRRVFGRQNFVTIKMMKLPLKDLIYRYGASTVQLCRGAALAIELVEFQEEPWKKVKSNEDEKEMG</sequence>
<gene>
    <name evidence="5" type="ORF">HJC23_013354</name>
</gene>
<feature type="chain" id="PRO_5044880306" evidence="4">
    <location>
        <begin position="23"/>
        <end position="1495"/>
    </location>
</feature>
<dbReference type="EMBL" id="JABMIG020000247">
    <property type="protein sequence ID" value="KAL3783974.1"/>
    <property type="molecule type" value="Genomic_DNA"/>
</dbReference>
<evidence type="ECO:0000313" key="5">
    <source>
        <dbReference type="EMBL" id="KAL3783974.1"/>
    </source>
</evidence>
<feature type="coiled-coil region" evidence="2">
    <location>
        <begin position="1123"/>
        <end position="1221"/>
    </location>
</feature>
<feature type="coiled-coil region" evidence="2">
    <location>
        <begin position="1308"/>
        <end position="1387"/>
    </location>
</feature>
<feature type="coiled-coil region" evidence="2">
    <location>
        <begin position="759"/>
        <end position="824"/>
    </location>
</feature>
<dbReference type="PANTHER" id="PTHR32083">
    <property type="entry name" value="CILIA AND FLAGELLA-ASSOCIATED PROTEIN 58-RELATED"/>
    <property type="match status" value="1"/>
</dbReference>
<keyword evidence="4" id="KW-0732">Signal</keyword>
<dbReference type="Proteomes" id="UP001516023">
    <property type="component" value="Unassembled WGS sequence"/>
</dbReference>
<evidence type="ECO:0000256" key="1">
    <source>
        <dbReference type="ARBA" id="ARBA00023054"/>
    </source>
</evidence>
<feature type="compositionally biased region" description="Basic and acidic residues" evidence="3">
    <location>
        <begin position="132"/>
        <end position="148"/>
    </location>
</feature>
<organism evidence="5 6">
    <name type="scientific">Cyclotella cryptica</name>
    <dbReference type="NCBI Taxonomy" id="29204"/>
    <lineage>
        <taxon>Eukaryota</taxon>
        <taxon>Sar</taxon>
        <taxon>Stramenopiles</taxon>
        <taxon>Ochrophyta</taxon>
        <taxon>Bacillariophyta</taxon>
        <taxon>Coscinodiscophyceae</taxon>
        <taxon>Thalassiosirophycidae</taxon>
        <taxon>Stephanodiscales</taxon>
        <taxon>Stephanodiscaceae</taxon>
        <taxon>Cyclotella</taxon>
    </lineage>
</organism>
<keyword evidence="6" id="KW-1185">Reference proteome</keyword>
<accession>A0ABD3P8E1</accession>
<name>A0ABD3P8E1_9STRA</name>
<evidence type="ECO:0000256" key="4">
    <source>
        <dbReference type="SAM" id="SignalP"/>
    </source>
</evidence>
<feature type="coiled-coil region" evidence="2">
    <location>
        <begin position="892"/>
        <end position="954"/>
    </location>
</feature>
<keyword evidence="1 2" id="KW-0175">Coiled coil</keyword>
<evidence type="ECO:0000313" key="6">
    <source>
        <dbReference type="Proteomes" id="UP001516023"/>
    </source>
</evidence>